<dbReference type="Proteomes" id="UP000623067">
    <property type="component" value="Unassembled WGS sequence"/>
</dbReference>
<comment type="caution">
    <text evidence="1">The sequence shown here is derived from an EMBL/GenBank/DDBJ whole genome shotgun (WGS) entry which is preliminary data.</text>
</comment>
<dbReference type="EMBL" id="BMIH01000003">
    <property type="protein sequence ID" value="GGB37003.1"/>
    <property type="molecule type" value="Genomic_DNA"/>
</dbReference>
<name>A0A916T9V8_9SPHN</name>
<dbReference type="AlphaFoldDB" id="A0A916T9V8"/>
<evidence type="ECO:0000313" key="2">
    <source>
        <dbReference type="Proteomes" id="UP000623067"/>
    </source>
</evidence>
<keyword evidence="2" id="KW-1185">Reference proteome</keyword>
<evidence type="ECO:0000313" key="1">
    <source>
        <dbReference type="EMBL" id="GGB37003.1"/>
    </source>
</evidence>
<reference evidence="1" key="1">
    <citation type="journal article" date="2014" name="Int. J. Syst. Evol. Microbiol.">
        <title>Complete genome sequence of Corynebacterium casei LMG S-19264T (=DSM 44701T), isolated from a smear-ripened cheese.</title>
        <authorList>
            <consortium name="US DOE Joint Genome Institute (JGI-PGF)"/>
            <person name="Walter F."/>
            <person name="Albersmeier A."/>
            <person name="Kalinowski J."/>
            <person name="Ruckert C."/>
        </authorList>
    </citation>
    <scope>NUCLEOTIDE SEQUENCE</scope>
    <source>
        <strain evidence="1">CGMCC 1.15330</strain>
    </source>
</reference>
<protein>
    <submittedName>
        <fullName evidence="1">Uncharacterized protein</fullName>
    </submittedName>
</protein>
<reference evidence="1" key="2">
    <citation type="submission" date="2020-09" db="EMBL/GenBank/DDBJ databases">
        <authorList>
            <person name="Sun Q."/>
            <person name="Zhou Y."/>
        </authorList>
    </citation>
    <scope>NUCLEOTIDE SEQUENCE</scope>
    <source>
        <strain evidence="1">CGMCC 1.15330</strain>
    </source>
</reference>
<organism evidence="1 2">
    <name type="scientific">Sphingomonas metalli</name>
    <dbReference type="NCBI Taxonomy" id="1779358"/>
    <lineage>
        <taxon>Bacteria</taxon>
        <taxon>Pseudomonadati</taxon>
        <taxon>Pseudomonadota</taxon>
        <taxon>Alphaproteobacteria</taxon>
        <taxon>Sphingomonadales</taxon>
        <taxon>Sphingomonadaceae</taxon>
        <taxon>Sphingomonas</taxon>
    </lineage>
</organism>
<accession>A0A916T9V8</accession>
<gene>
    <name evidence="1" type="ORF">GCM10011380_27980</name>
</gene>
<proteinExistence type="predicted"/>
<sequence length="131" mass="14632">MPEARRCFDFAQHERLPDHVNLAKNYVIPAKAGICRDRSTPVAKGPSLRWGDVNYQMVIEAGARRARRTALRPPRLCANQYAIFARDHRAAPFRAPPGARNQKAAVIEKTTVGSVIDAPPSTCPLERFGRR</sequence>